<dbReference type="AlphaFoldDB" id="A0A9J6NXW4"/>
<dbReference type="Proteomes" id="UP001056429">
    <property type="component" value="Unassembled WGS sequence"/>
</dbReference>
<dbReference type="Gene3D" id="3.40.50.2000">
    <property type="entry name" value="Glycogen Phosphorylase B"/>
    <property type="match status" value="1"/>
</dbReference>
<protein>
    <submittedName>
        <fullName evidence="1">Glycosyltransferase</fullName>
    </submittedName>
</protein>
<gene>
    <name evidence="1" type="ORF">KDK92_03220</name>
</gene>
<organism evidence="1 2">
    <name type="scientific">Oceanirhabdus seepicola</name>
    <dbReference type="NCBI Taxonomy" id="2828781"/>
    <lineage>
        <taxon>Bacteria</taxon>
        <taxon>Bacillati</taxon>
        <taxon>Bacillota</taxon>
        <taxon>Clostridia</taxon>
        <taxon>Eubacteriales</taxon>
        <taxon>Clostridiaceae</taxon>
        <taxon>Oceanirhabdus</taxon>
    </lineage>
</organism>
<dbReference type="SUPFAM" id="SSF53756">
    <property type="entry name" value="UDP-Glycosyltransferase/glycogen phosphorylase"/>
    <property type="match status" value="1"/>
</dbReference>
<dbReference type="EMBL" id="JAGSOJ010000001">
    <property type="protein sequence ID" value="MCM1988737.1"/>
    <property type="molecule type" value="Genomic_DNA"/>
</dbReference>
<reference evidence="1" key="2">
    <citation type="submission" date="2021-04" db="EMBL/GenBank/DDBJ databases">
        <authorList>
            <person name="Dong X."/>
        </authorList>
    </citation>
    <scope>NUCLEOTIDE SEQUENCE</scope>
    <source>
        <strain evidence="1">ZWT</strain>
    </source>
</reference>
<proteinExistence type="predicted"/>
<name>A0A9J6NXW4_9CLOT</name>
<evidence type="ECO:0000313" key="2">
    <source>
        <dbReference type="Proteomes" id="UP001056429"/>
    </source>
</evidence>
<keyword evidence="2" id="KW-1185">Reference proteome</keyword>
<comment type="caution">
    <text evidence="1">The sequence shown here is derived from an EMBL/GenBank/DDBJ whole genome shotgun (WGS) entry which is preliminary data.</text>
</comment>
<evidence type="ECO:0000313" key="1">
    <source>
        <dbReference type="EMBL" id="MCM1988737.1"/>
    </source>
</evidence>
<sequence>MDKTITTVIVFTHSVIDNDSRIQNQVNQLAKKFTVYLCCRNSNSNRLNEVLDKNVIPIPYEGYPVFGRVHSTILNRTMSKHNFIEKIVEKVLNKYLLINTNSCYLNYIGYAEVMKQQLLEELEERNDLNKSIAIIANDIYILPHAYSLYLKLNKQYEKVRLIGDMHELHFASYNHEDDFKRELRKWILNNFIDKCDLITSVSEECVDLYKEKFNLSNTMSIMNVAKYAEIPIQIKNTEEIKLVHTGGASPERKLENMIDLMELLPKNYKLYFYLITSHSSSSLQYLEFLKNRIIQKDLSGRVFILDPIPSETVVLEMSKYDIGIYHIKPECPNHEYAMPNKLFQFIQARLGVVVTPLKSMKRIVEDYNVGCVSKDFEVTSFAESVKMVANNLEHYRINSNKAAHELNVDREWEKLSKKILDL</sequence>
<reference evidence="1" key="1">
    <citation type="journal article" date="2021" name="mSystems">
        <title>Bacteria and Archaea Synergistically Convert Glycine Betaine to Biogenic Methane in the Formosa Cold Seep of the South China Sea.</title>
        <authorList>
            <person name="Li L."/>
            <person name="Zhang W."/>
            <person name="Zhang S."/>
            <person name="Song L."/>
            <person name="Sun Q."/>
            <person name="Zhang H."/>
            <person name="Xiang H."/>
            <person name="Dong X."/>
        </authorList>
    </citation>
    <scope>NUCLEOTIDE SEQUENCE</scope>
    <source>
        <strain evidence="1">ZWT</strain>
    </source>
</reference>
<dbReference type="RefSeq" id="WP_250857606.1">
    <property type="nucleotide sequence ID" value="NZ_JAGSOJ010000001.1"/>
</dbReference>
<accession>A0A9J6NXW4</accession>